<organism evidence="1 2">
    <name type="scientific">Saccharothrix violaceirubra</name>
    <dbReference type="NCBI Taxonomy" id="413306"/>
    <lineage>
        <taxon>Bacteria</taxon>
        <taxon>Bacillati</taxon>
        <taxon>Actinomycetota</taxon>
        <taxon>Actinomycetes</taxon>
        <taxon>Pseudonocardiales</taxon>
        <taxon>Pseudonocardiaceae</taxon>
        <taxon>Saccharothrix</taxon>
    </lineage>
</organism>
<accession>A0A7W7T9L6</accession>
<dbReference type="AlphaFoldDB" id="A0A7W7T9L6"/>
<comment type="caution">
    <text evidence="1">The sequence shown here is derived from an EMBL/GenBank/DDBJ whole genome shotgun (WGS) entry which is preliminary data.</text>
</comment>
<dbReference type="Proteomes" id="UP000542674">
    <property type="component" value="Unassembled WGS sequence"/>
</dbReference>
<proteinExistence type="predicted"/>
<evidence type="ECO:0000313" key="1">
    <source>
        <dbReference type="EMBL" id="MBB4969069.1"/>
    </source>
</evidence>
<dbReference type="RefSeq" id="WP_184674781.1">
    <property type="nucleotide sequence ID" value="NZ_BAABAI010000043.1"/>
</dbReference>
<name>A0A7W7T9L6_9PSEU</name>
<gene>
    <name evidence="1" type="ORF">F4559_006428</name>
</gene>
<reference evidence="1 2" key="1">
    <citation type="submission" date="2020-08" db="EMBL/GenBank/DDBJ databases">
        <title>Sequencing the genomes of 1000 actinobacteria strains.</title>
        <authorList>
            <person name="Klenk H.-P."/>
        </authorList>
    </citation>
    <scope>NUCLEOTIDE SEQUENCE [LARGE SCALE GENOMIC DNA]</scope>
    <source>
        <strain evidence="1 2">DSM 45084</strain>
    </source>
</reference>
<evidence type="ECO:0000313" key="2">
    <source>
        <dbReference type="Proteomes" id="UP000542674"/>
    </source>
</evidence>
<dbReference type="EMBL" id="JACHJS010000001">
    <property type="protein sequence ID" value="MBB4969069.1"/>
    <property type="molecule type" value="Genomic_DNA"/>
</dbReference>
<sequence length="138" mass="15144">MSSSNDALRALNDHGFQYVIGPGYTSNGKEIPFTLLYVRAWGEAPFIDLVHLRAEDDATALRVASNGPNPNLFARDNIVWSSRDGGDLVEVVTDLLAVPKPGEPHAPTLQVREPSRMWLPEQSKSNGEIISYPNTINS</sequence>
<keyword evidence="2" id="KW-1185">Reference proteome</keyword>
<protein>
    <submittedName>
        <fullName evidence="1">Uncharacterized protein</fullName>
    </submittedName>
</protein>